<evidence type="ECO:0000313" key="1">
    <source>
        <dbReference type="EMBL" id="AKV01479.1"/>
    </source>
</evidence>
<name>A0A0K1Q6Y4_9BACT</name>
<keyword evidence="2" id="KW-1185">Reference proteome</keyword>
<dbReference type="SUPFAM" id="SSF53850">
    <property type="entry name" value="Periplasmic binding protein-like II"/>
    <property type="match status" value="1"/>
</dbReference>
<dbReference type="Proteomes" id="UP000064967">
    <property type="component" value="Chromosome"/>
</dbReference>
<dbReference type="KEGG" id="llu:AKJ09_08142"/>
<reference evidence="1 2" key="1">
    <citation type="submission" date="2015-08" db="EMBL/GenBank/DDBJ databases">
        <authorList>
            <person name="Babu N.S."/>
            <person name="Beckwith C.J."/>
            <person name="Beseler K.G."/>
            <person name="Brison A."/>
            <person name="Carone J.V."/>
            <person name="Caskin T.P."/>
            <person name="Diamond M."/>
            <person name="Durham M.E."/>
            <person name="Foxe J.M."/>
            <person name="Go M."/>
            <person name="Henderson B.A."/>
            <person name="Jones I.B."/>
            <person name="McGettigan J.A."/>
            <person name="Micheletti S.J."/>
            <person name="Nasrallah M.E."/>
            <person name="Ortiz D."/>
            <person name="Piller C.R."/>
            <person name="Privatt S.R."/>
            <person name="Schneider S.L."/>
            <person name="Sharp S."/>
            <person name="Smith T.C."/>
            <person name="Stanton J.D."/>
            <person name="Ullery H.E."/>
            <person name="Wilson R.J."/>
            <person name="Serrano M.G."/>
            <person name="Buck G."/>
            <person name="Lee V."/>
            <person name="Wang Y."/>
            <person name="Carvalho R."/>
            <person name="Voegtly L."/>
            <person name="Shi R."/>
            <person name="Duckworth R."/>
            <person name="Johnson A."/>
            <person name="Loviza R."/>
            <person name="Walstead R."/>
            <person name="Shah Z."/>
            <person name="Kiflezghi M."/>
            <person name="Wade K."/>
            <person name="Ball S.L."/>
            <person name="Bradley K.W."/>
            <person name="Asai D.J."/>
            <person name="Bowman C.A."/>
            <person name="Russell D.A."/>
            <person name="Pope W.H."/>
            <person name="Jacobs-Sera D."/>
            <person name="Hendrix R.W."/>
            <person name="Hatfull G.F."/>
        </authorList>
    </citation>
    <scope>NUCLEOTIDE SEQUENCE [LARGE SCALE GENOMIC DNA]</scope>
    <source>
        <strain evidence="1 2">DSM 27648</strain>
    </source>
</reference>
<evidence type="ECO:0008006" key="3">
    <source>
        <dbReference type="Google" id="ProtNLM"/>
    </source>
</evidence>
<accession>A0A0K1Q6Y4</accession>
<dbReference type="EMBL" id="CP012333">
    <property type="protein sequence ID" value="AKV01479.1"/>
    <property type="molecule type" value="Genomic_DNA"/>
</dbReference>
<gene>
    <name evidence="1" type="ORF">AKJ09_08142</name>
</gene>
<dbReference type="OrthoDB" id="5488006at2"/>
<sequence length="423" mass="44019">MSNITDVSSSNKTRSTVSPFSLDFGASPASSRRWIRGALAASVGALALFTALPAFADGNCADKPTPIYGLGGSATKPLLGKIAAALAAANPPRTIVYQAPGACLGINGLISGTPITGTATYWDTTGAEQTCKLPDTGQAIDFANMGNSAASCPGVGTLPEGIGDFLGAVNAYTLIVPKASSQLSISAEAAYFAFGFGQTGLAQPWVDETQLFRRDANSAAQLFISIATGVPAEKFKGIDTKSNGGTITAVAQATKPEAALGLVSGEVADANRASVRILAYQHKGQRCGYLPDSTATSFDKRNVRNGQYYLWAPLHFFAKVDAQKKIVNPDVASFIGLFTGEVDPPAGVDLLAIESKAGNVPKCAMNVWRETDLGEVRSYKPEKPCGCYFESVTTGTNSCTACTDNAACPQSAPVCRYGFCEAR</sequence>
<organism evidence="1 2">
    <name type="scientific">Labilithrix luteola</name>
    <dbReference type="NCBI Taxonomy" id="1391654"/>
    <lineage>
        <taxon>Bacteria</taxon>
        <taxon>Pseudomonadati</taxon>
        <taxon>Myxococcota</taxon>
        <taxon>Polyangia</taxon>
        <taxon>Polyangiales</taxon>
        <taxon>Labilitrichaceae</taxon>
        <taxon>Labilithrix</taxon>
    </lineage>
</organism>
<proteinExistence type="predicted"/>
<dbReference type="AlphaFoldDB" id="A0A0K1Q6Y4"/>
<dbReference type="RefSeq" id="WP_146652573.1">
    <property type="nucleotide sequence ID" value="NZ_CP012333.1"/>
</dbReference>
<protein>
    <recommendedName>
        <fullName evidence="3">PBP domain-containing protein</fullName>
    </recommendedName>
</protein>
<dbReference type="STRING" id="1391654.AKJ09_08142"/>
<evidence type="ECO:0000313" key="2">
    <source>
        <dbReference type="Proteomes" id="UP000064967"/>
    </source>
</evidence>